<evidence type="ECO:0000256" key="5">
    <source>
        <dbReference type="ARBA" id="ARBA00022737"/>
    </source>
</evidence>
<dbReference type="GO" id="GO:0043005">
    <property type="term" value="C:neuron projection"/>
    <property type="evidence" value="ECO:0007669"/>
    <property type="project" value="InterPro"/>
</dbReference>
<dbReference type="InterPro" id="IPR035759">
    <property type="entry name" value="DLG2_SH3"/>
</dbReference>
<dbReference type="Pfam" id="PF00625">
    <property type="entry name" value="Guanylate_kin"/>
    <property type="match status" value="1"/>
</dbReference>
<comment type="similarity">
    <text evidence="2">Belongs to the MAGUK family.</text>
</comment>
<keyword evidence="14" id="KW-1185">Reference proteome</keyword>
<evidence type="ECO:0000256" key="1">
    <source>
        <dbReference type="ARBA" id="ARBA00004202"/>
    </source>
</evidence>
<dbReference type="Gene3D" id="1.10.287.470">
    <property type="entry name" value="Helix hairpin bin"/>
    <property type="match status" value="1"/>
</dbReference>
<dbReference type="Pfam" id="PF00595">
    <property type="entry name" value="PDZ"/>
    <property type="match status" value="3"/>
</dbReference>
<evidence type="ECO:0000256" key="7">
    <source>
        <dbReference type="PROSITE-ProRule" id="PRU00192"/>
    </source>
</evidence>
<dbReference type="InterPro" id="IPR027417">
    <property type="entry name" value="P-loop_NTPase"/>
</dbReference>
<dbReference type="PROSITE" id="PS50106">
    <property type="entry name" value="PDZ"/>
    <property type="match status" value="3"/>
</dbReference>
<dbReference type="CDD" id="cd06724">
    <property type="entry name" value="PDZ2_Dlg1-2-4-like"/>
    <property type="match status" value="1"/>
</dbReference>
<protein>
    <submittedName>
        <fullName evidence="13">Discs, large homolog 2 (Drosophila)</fullName>
    </submittedName>
</protein>
<dbReference type="Gene3D" id="2.30.30.40">
    <property type="entry name" value="SH3 Domains"/>
    <property type="match status" value="2"/>
</dbReference>
<evidence type="ECO:0000259" key="9">
    <source>
        <dbReference type="PROSITE" id="PS50002"/>
    </source>
</evidence>
<dbReference type="InterPro" id="IPR020590">
    <property type="entry name" value="Guanylate_kinase_CS"/>
</dbReference>
<dbReference type="CDD" id="cd12032">
    <property type="entry name" value="SH3_DLG2"/>
    <property type="match status" value="1"/>
</dbReference>
<dbReference type="InterPro" id="IPR001478">
    <property type="entry name" value="PDZ"/>
</dbReference>
<dbReference type="FunFam" id="2.30.42.10:FF:000001">
    <property type="entry name" value="Disks large homolog 1 isoform 2"/>
    <property type="match status" value="1"/>
</dbReference>
<feature type="domain" description="PDZ" evidence="11">
    <location>
        <begin position="183"/>
        <end position="270"/>
    </location>
</feature>
<dbReference type="Pfam" id="PF09058">
    <property type="entry name" value="L27_1"/>
    <property type="match status" value="1"/>
</dbReference>
<reference evidence="13" key="1">
    <citation type="submission" date="2025-08" db="UniProtKB">
        <authorList>
            <consortium name="Ensembl"/>
        </authorList>
    </citation>
    <scope>IDENTIFICATION</scope>
</reference>
<feature type="domain" description="Guanylate kinase-like" evidence="10">
    <location>
        <begin position="759"/>
        <end position="934"/>
    </location>
</feature>
<evidence type="ECO:0000256" key="3">
    <source>
        <dbReference type="ARBA" id="ARBA00022443"/>
    </source>
</evidence>
<evidence type="ECO:0000313" key="14">
    <source>
        <dbReference type="Proteomes" id="UP000694427"/>
    </source>
</evidence>
<evidence type="ECO:0000256" key="4">
    <source>
        <dbReference type="ARBA" id="ARBA00022475"/>
    </source>
</evidence>
<dbReference type="GO" id="GO:0016323">
    <property type="term" value="C:basolateral plasma membrane"/>
    <property type="evidence" value="ECO:0007669"/>
    <property type="project" value="TreeGrafter"/>
</dbReference>
<dbReference type="PANTHER" id="PTHR23119:SF6">
    <property type="entry name" value="DISKS LARGE HOMOLOG 2"/>
    <property type="match status" value="1"/>
</dbReference>
<accession>A0A8C1G6N4</accession>
<dbReference type="Pfam" id="PF10600">
    <property type="entry name" value="PDZ_assoc"/>
    <property type="match status" value="1"/>
</dbReference>
<dbReference type="InterPro" id="IPR015143">
    <property type="entry name" value="L27_1"/>
</dbReference>
<dbReference type="InterPro" id="IPR008145">
    <property type="entry name" value="GK/Ca_channel_bsu"/>
</dbReference>
<dbReference type="FunFam" id="2.30.30.40:FF:000008">
    <property type="entry name" value="Disks large homolog 1 isoform 2"/>
    <property type="match status" value="1"/>
</dbReference>
<dbReference type="PIRSF" id="PIRSF001741">
    <property type="entry name" value="MAGUK_DLGH"/>
    <property type="match status" value="1"/>
</dbReference>
<dbReference type="PROSITE" id="PS00856">
    <property type="entry name" value="GUANYLATE_KINASE_1"/>
    <property type="match status" value="1"/>
</dbReference>
<dbReference type="InterPro" id="IPR036028">
    <property type="entry name" value="SH3-like_dom_sf"/>
</dbReference>
<dbReference type="InterPro" id="IPR016313">
    <property type="entry name" value="DLG1-like"/>
</dbReference>
<dbReference type="Gene3D" id="3.30.63.10">
    <property type="entry name" value="Guanylate Kinase phosphate binding domain"/>
    <property type="match status" value="1"/>
</dbReference>
<dbReference type="InterPro" id="IPR008144">
    <property type="entry name" value="Guanylate_kin-like_dom"/>
</dbReference>
<proteinExistence type="inferred from homology"/>
<dbReference type="Pfam" id="PF00018">
    <property type="entry name" value="SH3_1"/>
    <property type="match status" value="1"/>
</dbReference>
<feature type="region of interest" description="Disordered" evidence="8">
    <location>
        <begin position="82"/>
        <end position="121"/>
    </location>
</feature>
<keyword evidence="3 7" id="KW-0728">SH3 domain</keyword>
<feature type="domain" description="PDZ" evidence="11">
    <location>
        <begin position="500"/>
        <end position="581"/>
    </location>
</feature>
<dbReference type="Gene3D" id="3.40.50.300">
    <property type="entry name" value="P-loop containing nucleotide triphosphate hydrolases"/>
    <property type="match status" value="1"/>
</dbReference>
<dbReference type="InterPro" id="IPR001452">
    <property type="entry name" value="SH3_domain"/>
</dbReference>
<dbReference type="SMART" id="SM00072">
    <property type="entry name" value="GuKc"/>
    <property type="match status" value="1"/>
</dbReference>
<dbReference type="FunFam" id="3.30.63.10:FF:000001">
    <property type="entry name" value="Disks large homolog 1 isoform 2"/>
    <property type="match status" value="1"/>
</dbReference>
<dbReference type="GO" id="GO:0099072">
    <property type="term" value="P:regulation of postsynaptic membrane neurotransmitter receptor levels"/>
    <property type="evidence" value="ECO:0007669"/>
    <property type="project" value="TreeGrafter"/>
</dbReference>
<dbReference type="GO" id="GO:0007268">
    <property type="term" value="P:chemical synaptic transmission"/>
    <property type="evidence" value="ECO:0007669"/>
    <property type="project" value="InterPro"/>
</dbReference>
<keyword evidence="4" id="KW-1003">Cell membrane</keyword>
<feature type="domain" description="L27" evidence="12">
    <location>
        <begin position="4"/>
        <end position="64"/>
    </location>
</feature>
<dbReference type="SMART" id="SM00326">
    <property type="entry name" value="SH3"/>
    <property type="match status" value="1"/>
</dbReference>
<dbReference type="PROSITE" id="PS50052">
    <property type="entry name" value="GUANYLATE_KINASE_2"/>
    <property type="match status" value="1"/>
</dbReference>
<dbReference type="SUPFAM" id="SSF52540">
    <property type="entry name" value="P-loop containing nucleoside triphosphate hydrolases"/>
    <property type="match status" value="1"/>
</dbReference>
<dbReference type="PANTHER" id="PTHR23119">
    <property type="entry name" value="DISCS LARGE"/>
    <property type="match status" value="1"/>
</dbReference>
<evidence type="ECO:0000256" key="8">
    <source>
        <dbReference type="SAM" id="MobiDB-lite"/>
    </source>
</evidence>
<dbReference type="GO" id="GO:0098609">
    <property type="term" value="P:cell-cell adhesion"/>
    <property type="evidence" value="ECO:0007669"/>
    <property type="project" value="TreeGrafter"/>
</dbReference>
<dbReference type="Ensembl" id="ENSCCRT00010005178.1">
    <property type="protein sequence ID" value="ENSCCRP00010004793.1"/>
    <property type="gene ID" value="ENSCCRG00010001654.1"/>
</dbReference>
<dbReference type="AlphaFoldDB" id="A0A8C1G6N4"/>
<dbReference type="SUPFAM" id="SSF101288">
    <property type="entry name" value="L27 domain"/>
    <property type="match status" value="1"/>
</dbReference>
<dbReference type="GO" id="GO:0035255">
    <property type="term" value="F:ionotropic glutamate receptor binding"/>
    <property type="evidence" value="ECO:0007669"/>
    <property type="project" value="TreeGrafter"/>
</dbReference>
<dbReference type="Proteomes" id="UP000694427">
    <property type="component" value="Unplaced"/>
</dbReference>
<dbReference type="GO" id="GO:0031594">
    <property type="term" value="C:neuromuscular junction"/>
    <property type="evidence" value="ECO:0007669"/>
    <property type="project" value="InterPro"/>
</dbReference>
<dbReference type="InterPro" id="IPR019583">
    <property type="entry name" value="DLG1-4_PDZ_assoc"/>
</dbReference>
<comment type="subcellular location">
    <subcellularLocation>
        <location evidence="1">Cell membrane</location>
        <topology evidence="1">Peripheral membrane protein</topology>
    </subcellularLocation>
</comment>
<evidence type="ECO:0000256" key="2">
    <source>
        <dbReference type="ARBA" id="ARBA00007014"/>
    </source>
</evidence>
<dbReference type="GO" id="GO:0043113">
    <property type="term" value="P:receptor clustering"/>
    <property type="evidence" value="ECO:0007669"/>
    <property type="project" value="TreeGrafter"/>
</dbReference>
<feature type="domain" description="SH3" evidence="9">
    <location>
        <begin position="615"/>
        <end position="685"/>
    </location>
</feature>
<organism evidence="13 14">
    <name type="scientific">Cyprinus carpio</name>
    <name type="common">Common carp</name>
    <dbReference type="NCBI Taxonomy" id="7962"/>
    <lineage>
        <taxon>Eukaryota</taxon>
        <taxon>Metazoa</taxon>
        <taxon>Chordata</taxon>
        <taxon>Craniata</taxon>
        <taxon>Vertebrata</taxon>
        <taxon>Euteleostomi</taxon>
        <taxon>Actinopterygii</taxon>
        <taxon>Neopterygii</taxon>
        <taxon>Teleostei</taxon>
        <taxon>Ostariophysi</taxon>
        <taxon>Cypriniformes</taxon>
        <taxon>Cyprinidae</taxon>
        <taxon>Cyprininae</taxon>
        <taxon>Cyprinus</taxon>
    </lineage>
</organism>
<dbReference type="SUPFAM" id="SSF50044">
    <property type="entry name" value="SH3-domain"/>
    <property type="match status" value="1"/>
</dbReference>
<keyword evidence="6" id="KW-0472">Membrane</keyword>
<sequence length="949" mass="106593">IPLKLKNTARAISLLEDYCSKLKKPEEQQLKTAILRVMGIFKSSLFQALIDIQEFYEVTLLNSQKSCEQKLVEVNHMAEQWEHTPTNSTSPTEGPQPASTPTKYRYQDDDSPPPEHGFPRLTNEVRAPELVHVSEKNLSEIENVHGYVSHSHISPLKVSHTFSDHTICNTMVNGTEIEYEFEEITLERGNSGLGFSIAGGTDNPHIGDDPGIFITKIIPGGAAAEDGRLRVNDCILRVNDADVSEVSHSKAVEALKAAGSIVRLYVRRRRPMLETITEIKLIKGPKGLGFSIAGGVGNQHIPGDNSIYVTKIIDGGAAQKDGRLQVGDRLLMVNNYTLEEVTHEEAVAILKNTSDVVYLKVGKPTSVYLSDPYGPPDITHSFSPAMENHISSPGNNGTLEYKSSLPPISPSRYSPLPKHLLGEEDINRPPEPVYSTVNKLSDRAPSPRLYSPVEFDKSPMHSIPHFPHYHAGLLPDFEITSPTDSELMYYLNCVYREPRKIVLHKGSTGLGFNIVGGEDGEGIFVSFILAGGPADLSGELRRGDQILSVNGIDLRGATHEQAAAALKGAGQTVTIIAQYRPEEYGRFEAKIHDLREQMMNHSMSSGSGSLRTNQKRSLYVRALFDYERAKDSGLPSQGLSFRYGDILHVINASDDEWWQARRVTPEGDSEEMGVIPSKRRVERKERARLKTVKFNAKPGSLDSKGSFSEKRRKNFIFSRKFPFYKNKDADEQDGSDSERNQEELILSYEPVIRQEINYARPVIILGPMKDRINDDLISEFPDKFGSCVPHTTRPKRDYEVDGRDYHFVISREQMEKDIQEHKFIEAGQYNDNLYGTSVQSVKYVAERGKHCILDVSGNAIKRLQVAQLYPIAIFIKPRSIESLMEMNKRLTEEQAKKTYDRAMKLEQEFGEYFTALVQGDTLEDIYNQCKMVIEEQSGPYIWIPSKEKL</sequence>
<feature type="domain" description="PDZ" evidence="11">
    <location>
        <begin position="278"/>
        <end position="365"/>
    </location>
</feature>
<dbReference type="InterPro" id="IPR019590">
    <property type="entry name" value="DLG1_PEST_dom"/>
</dbReference>
<dbReference type="Gene3D" id="2.30.42.10">
    <property type="match status" value="3"/>
</dbReference>
<dbReference type="CDD" id="cd06723">
    <property type="entry name" value="PDZ1_Dlg1-2-4-like"/>
    <property type="match status" value="1"/>
</dbReference>
<dbReference type="FunFam" id="3.40.50.300:FF:001402">
    <property type="entry name" value="Discs, large homolog 3 (Drosophila)"/>
    <property type="match status" value="1"/>
</dbReference>
<dbReference type="InterPro" id="IPR050614">
    <property type="entry name" value="Synaptic_Scaffolding_LAP-MAGUK"/>
</dbReference>
<dbReference type="SUPFAM" id="SSF50156">
    <property type="entry name" value="PDZ domain-like"/>
    <property type="match status" value="3"/>
</dbReference>
<dbReference type="PROSITE" id="PS51022">
    <property type="entry name" value="L27"/>
    <property type="match status" value="1"/>
</dbReference>
<dbReference type="GO" id="GO:0097120">
    <property type="term" value="P:receptor localization to synapse"/>
    <property type="evidence" value="ECO:0007669"/>
    <property type="project" value="TreeGrafter"/>
</dbReference>
<dbReference type="InterPro" id="IPR036892">
    <property type="entry name" value="L27_dom_sf"/>
</dbReference>
<evidence type="ECO:0000259" key="11">
    <source>
        <dbReference type="PROSITE" id="PS50106"/>
    </source>
</evidence>
<dbReference type="InterPro" id="IPR036034">
    <property type="entry name" value="PDZ_sf"/>
</dbReference>
<dbReference type="PROSITE" id="PS50002">
    <property type="entry name" value="SH3"/>
    <property type="match status" value="1"/>
</dbReference>
<dbReference type="SMART" id="SM00569">
    <property type="entry name" value="L27"/>
    <property type="match status" value="1"/>
</dbReference>
<dbReference type="GO" id="GO:0019901">
    <property type="term" value="F:protein kinase binding"/>
    <property type="evidence" value="ECO:0007669"/>
    <property type="project" value="TreeGrafter"/>
</dbReference>
<dbReference type="SMART" id="SM00228">
    <property type="entry name" value="PDZ"/>
    <property type="match status" value="3"/>
</dbReference>
<dbReference type="GO" id="GO:0098839">
    <property type="term" value="C:postsynaptic density membrane"/>
    <property type="evidence" value="ECO:0007669"/>
    <property type="project" value="TreeGrafter"/>
</dbReference>
<dbReference type="CDD" id="cd06795">
    <property type="entry name" value="PDZ3_Dlg1-2-4-like"/>
    <property type="match status" value="1"/>
</dbReference>
<dbReference type="FunFam" id="2.30.30.40:FF:000027">
    <property type="entry name" value="Disks large homolog 3 isoform 1"/>
    <property type="match status" value="1"/>
</dbReference>
<name>A0A8C1G6N4_CYPCA</name>
<evidence type="ECO:0000259" key="12">
    <source>
        <dbReference type="PROSITE" id="PS51022"/>
    </source>
</evidence>
<dbReference type="InterPro" id="IPR004172">
    <property type="entry name" value="L27_dom"/>
</dbReference>
<dbReference type="FunFam" id="2.30.42.10:FF:000091">
    <property type="entry name" value="disks large homolog 1 isoform X8"/>
    <property type="match status" value="1"/>
</dbReference>
<keyword evidence="5" id="KW-0677">Repeat</keyword>
<evidence type="ECO:0000256" key="6">
    <source>
        <dbReference type="ARBA" id="ARBA00023136"/>
    </source>
</evidence>
<dbReference type="GO" id="GO:0045197">
    <property type="term" value="P:establishment or maintenance of epithelial cell apical/basal polarity"/>
    <property type="evidence" value="ECO:0007669"/>
    <property type="project" value="TreeGrafter"/>
</dbReference>
<evidence type="ECO:0000259" key="10">
    <source>
        <dbReference type="PROSITE" id="PS50052"/>
    </source>
</evidence>
<feature type="compositionally biased region" description="Polar residues" evidence="8">
    <location>
        <begin position="83"/>
        <end position="102"/>
    </location>
</feature>
<dbReference type="SMART" id="SM01277">
    <property type="entry name" value="MAGUK_N_PEST"/>
    <property type="match status" value="1"/>
</dbReference>
<dbReference type="FunFam" id="2.30.42.10:FF:000002">
    <property type="entry name" value="Disks large homolog 4 isoform 2"/>
    <property type="match status" value="1"/>
</dbReference>
<reference evidence="13" key="2">
    <citation type="submission" date="2025-09" db="UniProtKB">
        <authorList>
            <consortium name="Ensembl"/>
        </authorList>
    </citation>
    <scope>IDENTIFICATION</scope>
</reference>
<dbReference type="Pfam" id="PF10608">
    <property type="entry name" value="MAGUK_N_PEST"/>
    <property type="match status" value="1"/>
</dbReference>
<dbReference type="CDD" id="cd00071">
    <property type="entry name" value="GMPK"/>
    <property type="match status" value="1"/>
</dbReference>
<evidence type="ECO:0000313" key="13">
    <source>
        <dbReference type="Ensembl" id="ENSCCRP00010004793.1"/>
    </source>
</evidence>